<keyword evidence="9" id="KW-1185">Reference proteome</keyword>
<sequence length="224" mass="24905">MIRIMIADDQRLLREGLQTILQSEEGLAIIGVCENGQEAWQQAKEQRPDVILMDIKMPVMDGIEAMRLIKRDVPDTIVLMLTTFAEDRFIVDAMAGGADGFLLKDMPSRQIVQTIREAMDGGVILPAAIASKLAARLSVLDRGRADSFDESKLGRQGFSFTERERKIMLLMIEGYSNRQISSTLFMSDGTVRNYISVIYNKLGTSDRKEAVAIMQGLLLEDAGS</sequence>
<dbReference type="CDD" id="cd17535">
    <property type="entry name" value="REC_NarL-like"/>
    <property type="match status" value="1"/>
</dbReference>
<evidence type="ECO:0000259" key="6">
    <source>
        <dbReference type="PROSITE" id="PS50043"/>
    </source>
</evidence>
<organism evidence="8 9">
    <name type="scientific">Paenibacillus soyae</name>
    <dbReference type="NCBI Taxonomy" id="2969249"/>
    <lineage>
        <taxon>Bacteria</taxon>
        <taxon>Bacillati</taxon>
        <taxon>Bacillota</taxon>
        <taxon>Bacilli</taxon>
        <taxon>Bacillales</taxon>
        <taxon>Paenibacillaceae</taxon>
        <taxon>Paenibacillus</taxon>
    </lineage>
</organism>
<dbReference type="RefSeq" id="WP_257450208.1">
    <property type="nucleotide sequence ID" value="NZ_JANIPJ010000018.1"/>
</dbReference>
<dbReference type="GO" id="GO:0000160">
    <property type="term" value="P:phosphorelay signal transduction system"/>
    <property type="evidence" value="ECO:0007669"/>
    <property type="project" value="InterPro"/>
</dbReference>
<dbReference type="SUPFAM" id="SSF52172">
    <property type="entry name" value="CheY-like"/>
    <property type="match status" value="1"/>
</dbReference>
<dbReference type="SUPFAM" id="SSF46894">
    <property type="entry name" value="C-terminal effector domain of the bipartite response regulators"/>
    <property type="match status" value="1"/>
</dbReference>
<keyword evidence="4" id="KW-0804">Transcription</keyword>
<proteinExistence type="predicted"/>
<dbReference type="EMBL" id="JANIPJ010000018">
    <property type="protein sequence ID" value="MCR2806595.1"/>
    <property type="molecule type" value="Genomic_DNA"/>
</dbReference>
<protein>
    <submittedName>
        <fullName evidence="8">Response regulator transcription factor</fullName>
    </submittedName>
</protein>
<dbReference type="Pfam" id="PF00196">
    <property type="entry name" value="GerE"/>
    <property type="match status" value="1"/>
</dbReference>
<dbReference type="Gene3D" id="3.40.50.2300">
    <property type="match status" value="1"/>
</dbReference>
<evidence type="ECO:0000259" key="7">
    <source>
        <dbReference type="PROSITE" id="PS50110"/>
    </source>
</evidence>
<dbReference type="InterPro" id="IPR039420">
    <property type="entry name" value="WalR-like"/>
</dbReference>
<dbReference type="GO" id="GO:0003677">
    <property type="term" value="F:DNA binding"/>
    <property type="evidence" value="ECO:0007669"/>
    <property type="project" value="UniProtKB-KW"/>
</dbReference>
<dbReference type="PANTHER" id="PTHR43214">
    <property type="entry name" value="TWO-COMPONENT RESPONSE REGULATOR"/>
    <property type="match status" value="1"/>
</dbReference>
<dbReference type="Pfam" id="PF00072">
    <property type="entry name" value="Response_reg"/>
    <property type="match status" value="1"/>
</dbReference>
<dbReference type="PRINTS" id="PR00038">
    <property type="entry name" value="HTHLUXR"/>
</dbReference>
<dbReference type="PROSITE" id="PS50110">
    <property type="entry name" value="RESPONSE_REGULATORY"/>
    <property type="match status" value="1"/>
</dbReference>
<dbReference type="InterPro" id="IPR016032">
    <property type="entry name" value="Sig_transdc_resp-reg_C-effctor"/>
</dbReference>
<dbReference type="PROSITE" id="PS50043">
    <property type="entry name" value="HTH_LUXR_2"/>
    <property type="match status" value="1"/>
</dbReference>
<dbReference type="InterPro" id="IPR058245">
    <property type="entry name" value="NreC/VraR/RcsB-like_REC"/>
</dbReference>
<keyword evidence="3" id="KW-0238">DNA-binding</keyword>
<dbReference type="Proteomes" id="UP001141950">
    <property type="component" value="Unassembled WGS sequence"/>
</dbReference>
<dbReference type="SMART" id="SM00421">
    <property type="entry name" value="HTH_LUXR"/>
    <property type="match status" value="1"/>
</dbReference>
<feature type="domain" description="Response regulatory" evidence="7">
    <location>
        <begin position="3"/>
        <end position="119"/>
    </location>
</feature>
<evidence type="ECO:0000256" key="4">
    <source>
        <dbReference type="ARBA" id="ARBA00023163"/>
    </source>
</evidence>
<dbReference type="InterPro" id="IPR000792">
    <property type="entry name" value="Tscrpt_reg_LuxR_C"/>
</dbReference>
<evidence type="ECO:0000313" key="9">
    <source>
        <dbReference type="Proteomes" id="UP001141950"/>
    </source>
</evidence>
<evidence type="ECO:0000256" key="3">
    <source>
        <dbReference type="ARBA" id="ARBA00023125"/>
    </source>
</evidence>
<evidence type="ECO:0000256" key="5">
    <source>
        <dbReference type="PROSITE-ProRule" id="PRU00169"/>
    </source>
</evidence>
<feature type="domain" description="HTH luxR-type" evidence="6">
    <location>
        <begin position="153"/>
        <end position="218"/>
    </location>
</feature>
<keyword evidence="2" id="KW-0805">Transcription regulation</keyword>
<evidence type="ECO:0000256" key="1">
    <source>
        <dbReference type="ARBA" id="ARBA00022553"/>
    </source>
</evidence>
<feature type="modified residue" description="4-aspartylphosphate" evidence="5">
    <location>
        <position position="54"/>
    </location>
</feature>
<dbReference type="InterPro" id="IPR011006">
    <property type="entry name" value="CheY-like_superfamily"/>
</dbReference>
<dbReference type="CDD" id="cd06170">
    <property type="entry name" value="LuxR_C_like"/>
    <property type="match status" value="1"/>
</dbReference>
<keyword evidence="1 5" id="KW-0597">Phosphoprotein</keyword>
<reference evidence="8" key="1">
    <citation type="submission" date="2022-08" db="EMBL/GenBank/DDBJ databases">
        <title>The genomic sequence of strain Paenibacillus sp. SCIV0701.</title>
        <authorList>
            <person name="Zhao H."/>
        </authorList>
    </citation>
    <scope>NUCLEOTIDE SEQUENCE</scope>
    <source>
        <strain evidence="8">SCIV0701</strain>
    </source>
</reference>
<evidence type="ECO:0000256" key="2">
    <source>
        <dbReference type="ARBA" id="ARBA00023015"/>
    </source>
</evidence>
<comment type="caution">
    <text evidence="8">The sequence shown here is derived from an EMBL/GenBank/DDBJ whole genome shotgun (WGS) entry which is preliminary data.</text>
</comment>
<evidence type="ECO:0000313" key="8">
    <source>
        <dbReference type="EMBL" id="MCR2806595.1"/>
    </source>
</evidence>
<name>A0A9X2MU93_9BACL</name>
<accession>A0A9X2MU93</accession>
<dbReference type="GO" id="GO:0006355">
    <property type="term" value="P:regulation of DNA-templated transcription"/>
    <property type="evidence" value="ECO:0007669"/>
    <property type="project" value="InterPro"/>
</dbReference>
<dbReference type="AlphaFoldDB" id="A0A9X2MU93"/>
<gene>
    <name evidence="8" type="ORF">NQZ67_22185</name>
</gene>
<dbReference type="InterPro" id="IPR001789">
    <property type="entry name" value="Sig_transdc_resp-reg_receiver"/>
</dbReference>
<dbReference type="SMART" id="SM00448">
    <property type="entry name" value="REC"/>
    <property type="match status" value="1"/>
</dbReference>